<evidence type="ECO:0000313" key="13">
    <source>
        <dbReference type="Proteomes" id="UP000504608"/>
    </source>
</evidence>
<dbReference type="FunFam" id="1.10.630.10:FF:000019">
    <property type="entry name" value="Cytochrome P450 family protein"/>
    <property type="match status" value="1"/>
</dbReference>
<dbReference type="AlphaFoldDB" id="A0A6J1K7Z6"/>
<comment type="subcellular location">
    <subcellularLocation>
        <location evidence="2">Membrane</location>
    </subcellularLocation>
</comment>
<keyword evidence="12" id="KW-0812">Transmembrane</keyword>
<dbReference type="InterPro" id="IPR017972">
    <property type="entry name" value="Cyt_P450_CS"/>
</dbReference>
<evidence type="ECO:0000256" key="10">
    <source>
        <dbReference type="PIRSR" id="PIRSR602401-1"/>
    </source>
</evidence>
<evidence type="ECO:0000256" key="12">
    <source>
        <dbReference type="SAM" id="Phobius"/>
    </source>
</evidence>
<dbReference type="InterPro" id="IPR001128">
    <property type="entry name" value="Cyt_P450"/>
</dbReference>
<sequence>MADSSYYILYVTLFFLSIILLRNLLRRPSKSLLHGRPPPSPPALPLIGHLHYFSPYVSKSFHNLVTRYGDLLFLRLGNIRCLVVASAAYAEEIYKTQDVTFSSRPKFAFGDELPYATAGFFGAEYGGYWRFMKKLTMTELLSQRQVERSRAVRRDEMVKFLVKLAECGERNDAVDMGAELIRLANNSICRLLMSTRCCGNDDEAEKIKKLVKETMEIATKVSFGNVFGGPMEKLAFWLFGRQVRDLTLRYDEILEKVLKQHEHRAKEDGFDREDRDLMDILLRVYRDENAEFKITRTHIKAFFLDLLLGGTGTSTEVAQWVMSELLNHPEVFNKLRNEIDFVVGTTKLVGEDDVPNLPYLQAVVKETLRLYPAVPIAMRACRQDCKINGFDVPKDTMVAVNLFSVMRDPKVWKNPNEFNPERFTGEERYEIKGQIFKFVPFGGGRRACPGSTLAFGFISTVVAAMVQCFDWTIGRNGDESKVDMEIGAAFTLPRANPLLCVPVLRFDPCSLAKTVLVACS</sequence>
<evidence type="ECO:0000256" key="4">
    <source>
        <dbReference type="ARBA" id="ARBA00022617"/>
    </source>
</evidence>
<evidence type="ECO:0000313" key="14">
    <source>
        <dbReference type="RefSeq" id="XP_022998427.1"/>
    </source>
</evidence>
<dbReference type="Gene3D" id="1.10.630.10">
    <property type="entry name" value="Cytochrome P450"/>
    <property type="match status" value="1"/>
</dbReference>
<evidence type="ECO:0000256" key="6">
    <source>
        <dbReference type="ARBA" id="ARBA00023002"/>
    </source>
</evidence>
<keyword evidence="7 10" id="KW-0408">Iron</keyword>
<keyword evidence="5 10" id="KW-0479">Metal-binding</keyword>
<evidence type="ECO:0000256" key="2">
    <source>
        <dbReference type="ARBA" id="ARBA00004370"/>
    </source>
</evidence>
<keyword evidence="13" id="KW-1185">Reference proteome</keyword>
<keyword evidence="12" id="KW-1133">Transmembrane helix</keyword>
<comment type="cofactor">
    <cofactor evidence="1 10">
        <name>heme</name>
        <dbReference type="ChEBI" id="CHEBI:30413"/>
    </cofactor>
</comment>
<evidence type="ECO:0000256" key="8">
    <source>
        <dbReference type="ARBA" id="ARBA00023033"/>
    </source>
</evidence>
<dbReference type="PRINTS" id="PR00385">
    <property type="entry name" value="P450"/>
</dbReference>
<feature type="transmembrane region" description="Helical" evidence="12">
    <location>
        <begin position="6"/>
        <end position="25"/>
    </location>
</feature>
<evidence type="ECO:0000256" key="11">
    <source>
        <dbReference type="RuleBase" id="RU000461"/>
    </source>
</evidence>
<evidence type="ECO:0000256" key="9">
    <source>
        <dbReference type="ARBA" id="ARBA00023136"/>
    </source>
</evidence>
<dbReference type="InterPro" id="IPR002401">
    <property type="entry name" value="Cyt_P450_E_grp-I"/>
</dbReference>
<protein>
    <submittedName>
        <fullName evidence="14">Cytochrome P450 705A22-like</fullName>
    </submittedName>
</protein>
<dbReference type="GO" id="GO:0020037">
    <property type="term" value="F:heme binding"/>
    <property type="evidence" value="ECO:0007669"/>
    <property type="project" value="InterPro"/>
</dbReference>
<dbReference type="GO" id="GO:0016020">
    <property type="term" value="C:membrane"/>
    <property type="evidence" value="ECO:0007669"/>
    <property type="project" value="UniProtKB-SubCell"/>
</dbReference>
<organism evidence="13 14">
    <name type="scientific">Cucurbita maxima</name>
    <name type="common">Pumpkin</name>
    <name type="synonym">Winter squash</name>
    <dbReference type="NCBI Taxonomy" id="3661"/>
    <lineage>
        <taxon>Eukaryota</taxon>
        <taxon>Viridiplantae</taxon>
        <taxon>Streptophyta</taxon>
        <taxon>Embryophyta</taxon>
        <taxon>Tracheophyta</taxon>
        <taxon>Spermatophyta</taxon>
        <taxon>Magnoliopsida</taxon>
        <taxon>eudicotyledons</taxon>
        <taxon>Gunneridae</taxon>
        <taxon>Pentapetalae</taxon>
        <taxon>rosids</taxon>
        <taxon>fabids</taxon>
        <taxon>Cucurbitales</taxon>
        <taxon>Cucurbitaceae</taxon>
        <taxon>Cucurbiteae</taxon>
        <taxon>Cucurbita</taxon>
    </lineage>
</organism>
<dbReference type="PRINTS" id="PR00463">
    <property type="entry name" value="EP450I"/>
</dbReference>
<keyword evidence="9 12" id="KW-0472">Membrane</keyword>
<dbReference type="PANTHER" id="PTHR47943">
    <property type="entry name" value="CYTOCHROME P450 93A3-LIKE"/>
    <property type="match status" value="1"/>
</dbReference>
<keyword evidence="4 10" id="KW-0349">Heme</keyword>
<keyword evidence="8 11" id="KW-0503">Monooxygenase</keyword>
<evidence type="ECO:0000256" key="3">
    <source>
        <dbReference type="ARBA" id="ARBA00010617"/>
    </source>
</evidence>
<feature type="binding site" description="axial binding residue" evidence="10">
    <location>
        <position position="448"/>
    </location>
    <ligand>
        <name>heme</name>
        <dbReference type="ChEBI" id="CHEBI:30413"/>
    </ligand>
    <ligandPart>
        <name>Fe</name>
        <dbReference type="ChEBI" id="CHEBI:18248"/>
    </ligandPart>
</feature>
<dbReference type="Pfam" id="PF00067">
    <property type="entry name" value="p450"/>
    <property type="match status" value="1"/>
</dbReference>
<name>A0A6J1K7Z6_CUCMA</name>
<dbReference type="SUPFAM" id="SSF48264">
    <property type="entry name" value="Cytochrome P450"/>
    <property type="match status" value="1"/>
</dbReference>
<dbReference type="PANTHER" id="PTHR47943:SF8">
    <property type="entry name" value="CYTOCHROME P450"/>
    <property type="match status" value="1"/>
</dbReference>
<comment type="similarity">
    <text evidence="3 11">Belongs to the cytochrome P450 family.</text>
</comment>
<evidence type="ECO:0000256" key="7">
    <source>
        <dbReference type="ARBA" id="ARBA00023004"/>
    </source>
</evidence>
<dbReference type="GO" id="GO:0005506">
    <property type="term" value="F:iron ion binding"/>
    <property type="evidence" value="ECO:0007669"/>
    <property type="project" value="InterPro"/>
</dbReference>
<dbReference type="KEGG" id="cmax:111493062"/>
<accession>A0A6J1K7Z6</accession>
<dbReference type="Proteomes" id="UP000504608">
    <property type="component" value="Unplaced"/>
</dbReference>
<keyword evidence="6 11" id="KW-0560">Oxidoreductase</keyword>
<gene>
    <name evidence="14" type="primary">LOC111493062</name>
</gene>
<dbReference type="GeneID" id="111493062"/>
<reference evidence="14" key="1">
    <citation type="submission" date="2025-08" db="UniProtKB">
        <authorList>
            <consortium name="RefSeq"/>
        </authorList>
    </citation>
    <scope>IDENTIFICATION</scope>
    <source>
        <tissue evidence="14">Young leaves</tissue>
    </source>
</reference>
<proteinExistence type="inferred from homology"/>
<dbReference type="GO" id="GO:0004497">
    <property type="term" value="F:monooxygenase activity"/>
    <property type="evidence" value="ECO:0007669"/>
    <property type="project" value="UniProtKB-KW"/>
</dbReference>
<dbReference type="GO" id="GO:0016705">
    <property type="term" value="F:oxidoreductase activity, acting on paired donors, with incorporation or reduction of molecular oxygen"/>
    <property type="evidence" value="ECO:0007669"/>
    <property type="project" value="InterPro"/>
</dbReference>
<evidence type="ECO:0000256" key="1">
    <source>
        <dbReference type="ARBA" id="ARBA00001971"/>
    </source>
</evidence>
<evidence type="ECO:0000256" key="5">
    <source>
        <dbReference type="ARBA" id="ARBA00022723"/>
    </source>
</evidence>
<dbReference type="PROSITE" id="PS00086">
    <property type="entry name" value="CYTOCHROME_P450"/>
    <property type="match status" value="1"/>
</dbReference>
<dbReference type="InterPro" id="IPR036396">
    <property type="entry name" value="Cyt_P450_sf"/>
</dbReference>
<dbReference type="RefSeq" id="XP_022998427.1">
    <property type="nucleotide sequence ID" value="XM_023142659.1"/>
</dbReference>
<dbReference type="OrthoDB" id="1470350at2759"/>